<dbReference type="InterPro" id="IPR005583">
    <property type="entry name" value="YaaA"/>
</dbReference>
<dbReference type="Proteomes" id="UP000623681">
    <property type="component" value="Unassembled WGS sequence"/>
</dbReference>
<dbReference type="NCBIfam" id="NF002543">
    <property type="entry name" value="PRK02101.1-4"/>
    <property type="match status" value="1"/>
</dbReference>
<comment type="caution">
    <text evidence="2">The sequence shown here is derived from an EMBL/GenBank/DDBJ whole genome shotgun (WGS) entry which is preliminary data.</text>
</comment>
<protein>
    <recommendedName>
        <fullName evidence="1">UPF0246 protein JK634_14345</fullName>
    </recommendedName>
</protein>
<dbReference type="RefSeq" id="WP_202768368.1">
    <property type="nucleotide sequence ID" value="NZ_JAESWA010000023.1"/>
</dbReference>
<name>A0A937FJY0_9CLOT</name>
<reference evidence="2" key="1">
    <citation type="submission" date="2021-01" db="EMBL/GenBank/DDBJ databases">
        <title>Genome public.</title>
        <authorList>
            <person name="Liu C."/>
            <person name="Sun Q."/>
        </authorList>
    </citation>
    <scope>NUCLEOTIDE SEQUENCE</scope>
    <source>
        <strain evidence="2">YIM B02565</strain>
    </source>
</reference>
<dbReference type="PANTHER" id="PTHR30283">
    <property type="entry name" value="PEROXIDE STRESS RESPONSE PROTEIN YAAA"/>
    <property type="match status" value="1"/>
</dbReference>
<evidence type="ECO:0000256" key="1">
    <source>
        <dbReference type="HAMAP-Rule" id="MF_00652"/>
    </source>
</evidence>
<evidence type="ECO:0000313" key="2">
    <source>
        <dbReference type="EMBL" id="MBL4932991.1"/>
    </source>
</evidence>
<dbReference type="PANTHER" id="PTHR30283:SF4">
    <property type="entry name" value="PEROXIDE STRESS RESISTANCE PROTEIN YAAA"/>
    <property type="match status" value="1"/>
</dbReference>
<dbReference type="GO" id="GO:0033194">
    <property type="term" value="P:response to hydroperoxide"/>
    <property type="evidence" value="ECO:0007669"/>
    <property type="project" value="TreeGrafter"/>
</dbReference>
<dbReference type="EMBL" id="JAESWA010000023">
    <property type="protein sequence ID" value="MBL4932991.1"/>
    <property type="molecule type" value="Genomic_DNA"/>
</dbReference>
<keyword evidence="3" id="KW-1185">Reference proteome</keyword>
<accession>A0A937FJY0</accession>
<evidence type="ECO:0000313" key="3">
    <source>
        <dbReference type="Proteomes" id="UP000623681"/>
    </source>
</evidence>
<proteinExistence type="inferred from homology"/>
<organism evidence="2 3">
    <name type="scientific">Clostridium paridis</name>
    <dbReference type="NCBI Taxonomy" id="2803863"/>
    <lineage>
        <taxon>Bacteria</taxon>
        <taxon>Bacillati</taxon>
        <taxon>Bacillota</taxon>
        <taxon>Clostridia</taxon>
        <taxon>Eubacteriales</taxon>
        <taxon>Clostridiaceae</taxon>
        <taxon>Clostridium</taxon>
    </lineage>
</organism>
<dbReference type="NCBIfam" id="NF002542">
    <property type="entry name" value="PRK02101.1-3"/>
    <property type="match status" value="1"/>
</dbReference>
<dbReference type="HAMAP" id="MF_00652">
    <property type="entry name" value="UPF0246"/>
    <property type="match status" value="1"/>
</dbReference>
<dbReference type="GO" id="GO:0005829">
    <property type="term" value="C:cytosol"/>
    <property type="evidence" value="ECO:0007669"/>
    <property type="project" value="TreeGrafter"/>
</dbReference>
<dbReference type="AlphaFoldDB" id="A0A937FJY0"/>
<gene>
    <name evidence="2" type="primary">yaaA</name>
    <name evidence="2" type="ORF">JK634_14345</name>
</gene>
<sequence>MIYVISPAKTMDLKKRSKIDSNKLPMFIKEAEMIMDELKKYDPESISSLMKISKKLAELNFFRNQTFDSTLMNTKEAIFAFDGDVYKGLNVEEFSKEDILYAQEHLRILSGLYGIIKPLDRIKEYRLEMGTKLKISNHKNLYDFWTEKITLGIIEELEHQKDNILINLASEEYSKVININKISHSFNVITPIFKDYKNGKYKIISFYAKKARGLMAKYLIENKVKSIEGVKNFNLDGYKFSQNESNNSQLIFLRE</sequence>
<comment type="similarity">
    <text evidence="1">Belongs to the UPF0246 family.</text>
</comment>
<dbReference type="Pfam" id="PF03883">
    <property type="entry name" value="H2O2_YaaD"/>
    <property type="match status" value="1"/>
</dbReference>